<dbReference type="InterPro" id="IPR006070">
    <property type="entry name" value="Sua5-like_dom"/>
</dbReference>
<dbReference type="AlphaFoldDB" id="A0A1E5L2N7"/>
<dbReference type="NCBIfam" id="TIGR00143">
    <property type="entry name" value="hypF"/>
    <property type="match status" value="1"/>
</dbReference>
<evidence type="ECO:0000256" key="2">
    <source>
        <dbReference type="ARBA" id="ARBA00005614"/>
    </source>
</evidence>
<dbReference type="InterPro" id="IPR011125">
    <property type="entry name" value="Znf_HypF"/>
</dbReference>
<comment type="caution">
    <text evidence="14">The sequence shown here is derived from an EMBL/GenBank/DDBJ whole genome shotgun (WGS) entry which is preliminary data.</text>
</comment>
<dbReference type="Pfam" id="PF00708">
    <property type="entry name" value="Acylphosphatase"/>
    <property type="match status" value="1"/>
</dbReference>
<name>A0A1E5L2N7_9FIRM</name>
<evidence type="ECO:0000256" key="7">
    <source>
        <dbReference type="ARBA" id="ARBA00022833"/>
    </source>
</evidence>
<keyword evidence="7" id="KW-0862">Zinc</keyword>
<evidence type="ECO:0000259" key="13">
    <source>
        <dbReference type="PROSITE" id="PS51163"/>
    </source>
</evidence>
<dbReference type="GO" id="GO:0003998">
    <property type="term" value="F:acylphosphatase activity"/>
    <property type="evidence" value="ECO:0007669"/>
    <property type="project" value="UniProtKB-EC"/>
</dbReference>
<dbReference type="Proteomes" id="UP000095255">
    <property type="component" value="Unassembled WGS sequence"/>
</dbReference>
<organism evidence="14 15">
    <name type="scientific">Desulfuribacillus stibiiarsenatis</name>
    <dbReference type="NCBI Taxonomy" id="1390249"/>
    <lineage>
        <taxon>Bacteria</taxon>
        <taxon>Bacillati</taxon>
        <taxon>Bacillota</taxon>
        <taxon>Desulfuribacillia</taxon>
        <taxon>Desulfuribacillales</taxon>
        <taxon>Desulfuribacillaceae</taxon>
        <taxon>Desulfuribacillus</taxon>
    </lineage>
</organism>
<comment type="similarity">
    <text evidence="2">Belongs to the acylphosphatase family.</text>
</comment>
<proteinExistence type="inferred from homology"/>
<comment type="catalytic activity">
    <reaction evidence="9">
        <text>C-terminal L-cysteinyl-[HypE protein] + carbamoyl phosphate + ATP + H2O = C-terminal S-carboxamide-L-cysteinyl-[HypE protein] + AMP + phosphate + diphosphate + H(+)</text>
        <dbReference type="Rhea" id="RHEA:55636"/>
        <dbReference type="Rhea" id="RHEA-COMP:14247"/>
        <dbReference type="Rhea" id="RHEA-COMP:14392"/>
        <dbReference type="ChEBI" id="CHEBI:15377"/>
        <dbReference type="ChEBI" id="CHEBI:15378"/>
        <dbReference type="ChEBI" id="CHEBI:30616"/>
        <dbReference type="ChEBI" id="CHEBI:33019"/>
        <dbReference type="ChEBI" id="CHEBI:43474"/>
        <dbReference type="ChEBI" id="CHEBI:58228"/>
        <dbReference type="ChEBI" id="CHEBI:76913"/>
        <dbReference type="ChEBI" id="CHEBI:139126"/>
        <dbReference type="ChEBI" id="CHEBI:456215"/>
    </reaction>
</comment>
<dbReference type="InterPro" id="IPR041440">
    <property type="entry name" value="HypF_C"/>
</dbReference>
<dbReference type="Gene3D" id="3.90.870.50">
    <property type="match status" value="1"/>
</dbReference>
<feature type="domain" description="YrdC-like" evidence="13">
    <location>
        <begin position="208"/>
        <end position="393"/>
    </location>
</feature>
<evidence type="ECO:0000256" key="9">
    <source>
        <dbReference type="ARBA" id="ARBA00048220"/>
    </source>
</evidence>
<comment type="catalytic activity">
    <reaction evidence="8 11">
        <text>an acyl phosphate + H2O = a carboxylate + phosphate + H(+)</text>
        <dbReference type="Rhea" id="RHEA:14965"/>
        <dbReference type="ChEBI" id="CHEBI:15377"/>
        <dbReference type="ChEBI" id="CHEBI:15378"/>
        <dbReference type="ChEBI" id="CHEBI:29067"/>
        <dbReference type="ChEBI" id="CHEBI:43474"/>
        <dbReference type="ChEBI" id="CHEBI:59918"/>
        <dbReference type="EC" id="3.6.1.7"/>
    </reaction>
</comment>
<dbReference type="GO" id="GO:0003725">
    <property type="term" value="F:double-stranded RNA binding"/>
    <property type="evidence" value="ECO:0007669"/>
    <property type="project" value="InterPro"/>
</dbReference>
<keyword evidence="4" id="KW-0436">Ligase</keyword>
<dbReference type="InterPro" id="IPR017945">
    <property type="entry name" value="DHBP_synth_RibB-like_a/b_dom"/>
</dbReference>
<dbReference type="GO" id="GO:0016743">
    <property type="term" value="F:carboxyl- or carbamoyltransferase activity"/>
    <property type="evidence" value="ECO:0007669"/>
    <property type="project" value="UniProtKB-UniRule"/>
</dbReference>
<feature type="domain" description="Acylphosphatase-like" evidence="12">
    <location>
        <begin position="3"/>
        <end position="91"/>
    </location>
</feature>
<dbReference type="STRING" id="1390249.BHU72_11230"/>
<feature type="active site" evidence="11">
    <location>
        <position position="36"/>
    </location>
</feature>
<evidence type="ECO:0000256" key="1">
    <source>
        <dbReference type="ARBA" id="ARBA00004711"/>
    </source>
</evidence>
<keyword evidence="6" id="KW-0863">Zinc-finger</keyword>
<keyword evidence="14" id="KW-0808">Transferase</keyword>
<comment type="similarity">
    <text evidence="3 10">Belongs to the carbamoyltransferase HypF family.</text>
</comment>
<dbReference type="PROSITE" id="PS51163">
    <property type="entry name" value="YRDC"/>
    <property type="match status" value="1"/>
</dbReference>
<dbReference type="EC" id="6.2.-.-" evidence="10"/>
<dbReference type="PANTHER" id="PTHR42959:SF1">
    <property type="entry name" value="CARBAMOYLTRANSFERASE HYPF"/>
    <property type="match status" value="1"/>
</dbReference>
<dbReference type="PIRSF" id="PIRSF006256">
    <property type="entry name" value="CMPcnvr_hdrg_mat"/>
    <property type="match status" value="1"/>
</dbReference>
<gene>
    <name evidence="14" type="ORF">BHU72_11230</name>
</gene>
<dbReference type="SUPFAM" id="SSF55821">
    <property type="entry name" value="YrdC/RibB"/>
    <property type="match status" value="1"/>
</dbReference>
<evidence type="ECO:0000313" key="15">
    <source>
        <dbReference type="Proteomes" id="UP000095255"/>
    </source>
</evidence>
<keyword evidence="15" id="KW-1185">Reference proteome</keyword>
<dbReference type="UniPathway" id="UPA00335"/>
<dbReference type="InterPro" id="IPR055128">
    <property type="entry name" value="HypF_C_2"/>
</dbReference>
<dbReference type="Gene3D" id="3.30.110.120">
    <property type="match status" value="1"/>
</dbReference>
<evidence type="ECO:0000256" key="6">
    <source>
        <dbReference type="ARBA" id="ARBA00022771"/>
    </source>
</evidence>
<evidence type="ECO:0000256" key="10">
    <source>
        <dbReference type="PIRNR" id="PIRNR006256"/>
    </source>
</evidence>
<reference evidence="14 15" key="1">
    <citation type="submission" date="2016-09" db="EMBL/GenBank/DDBJ databases">
        <title>Desulfuribacillus arsenicus sp. nov., an obligately anaerobic, dissimilatory arsenic- and antimonate-reducing bacterium isolated from anoxic sediments.</title>
        <authorList>
            <person name="Abin C.A."/>
            <person name="Hollibaugh J.T."/>
        </authorList>
    </citation>
    <scope>NUCLEOTIDE SEQUENCE [LARGE SCALE GENOMIC DNA]</scope>
    <source>
        <strain evidence="14 15">MLFW-2</strain>
    </source>
</reference>
<evidence type="ECO:0000313" key="14">
    <source>
        <dbReference type="EMBL" id="OEH84390.1"/>
    </source>
</evidence>
<accession>A0A1E5L2N7</accession>
<dbReference type="Gene3D" id="3.30.420.360">
    <property type="match status" value="1"/>
</dbReference>
<dbReference type="GO" id="GO:0016874">
    <property type="term" value="F:ligase activity"/>
    <property type="evidence" value="ECO:0007669"/>
    <property type="project" value="UniProtKB-UniRule"/>
</dbReference>
<evidence type="ECO:0000256" key="11">
    <source>
        <dbReference type="PROSITE-ProRule" id="PRU00520"/>
    </source>
</evidence>
<dbReference type="Pfam" id="PF01300">
    <property type="entry name" value="Sua5_yciO_yrdC"/>
    <property type="match status" value="1"/>
</dbReference>
<keyword evidence="11" id="KW-0378">Hydrolase</keyword>
<dbReference type="InterPro" id="IPR017968">
    <property type="entry name" value="Acylphosphatase_CS"/>
</dbReference>
<sequence>MIRKALLVKGIVQGVGFRPFVYRVARDCNLSGFVRNTSKGVEIEVQGPVISVEEFIVRLQKELPPLALIEQIEVADQPINVNANHSFEITTSYTDIKGDVRIPADIKICEDCKQDILDSSSRFAFYPLTNCTNCGPRFTVIRDVPYDRAMTTMEPFAMCKDCQGEYNDPMDRRFHAQPTACPACGPALRLMDSSGNILHEGSDSLRLRVMFKQAAELIRSGNIIAIKGIGGFHLACDANLEHAVQKLRARKNRPRKPFALIARNIDNIVERCRVTAIEQELLTSPQAPIVILNKKEIADFEATAPDLTTIGVMLPYTPLHVLLFEIGNLDWLLMTSANPKNQPITKDNQEALEQLSGIADFFLIHDRDIEQRTDDSLVRVIENRPVFYRRSRGYAPEEIKVPLAIPEQEVILAVGGEMKNSFAYMKGNHIRMSQYIGEIDSWEGRQSFLHSMGHFERLFNYEPTIVAYDQHPTYQVSEIAKLLQYREKVEIQHHHAHMASCMAEHGITDQVLGVILDGTGYGDDETLWGTEFLYGDYASYERLAYGIPLPVVGGEKAIKEPWRMAIGAIHAIHPTSGFDEALAIWPEREKEIRVLWQMLEKGIQVVKSSGAGRLFDTVAALLKGCEISSYEGEAAIWLSNVAETYRCKGELSLYPVVTVKDVDGKQSIDWRPMLGQILAEIRSDCNPARIAYKFHRTLGDAIVNQAMTIFDKKQPLSKRVVLSGGTWHNELLLLQVVDGLRNQGVSVYYHEKVPTNDGGIALGQALIAAARYSMKDKRGIISCV</sequence>
<dbReference type="GO" id="GO:0008270">
    <property type="term" value="F:zinc ion binding"/>
    <property type="evidence" value="ECO:0007669"/>
    <property type="project" value="UniProtKB-KW"/>
</dbReference>
<evidence type="ECO:0000256" key="5">
    <source>
        <dbReference type="ARBA" id="ARBA00022723"/>
    </source>
</evidence>
<evidence type="ECO:0000256" key="8">
    <source>
        <dbReference type="ARBA" id="ARBA00047645"/>
    </source>
</evidence>
<feature type="active site" evidence="11">
    <location>
        <position position="18"/>
    </location>
</feature>
<dbReference type="Pfam" id="PF07503">
    <property type="entry name" value="zf-HYPF"/>
    <property type="match status" value="2"/>
</dbReference>
<dbReference type="InterPro" id="IPR051060">
    <property type="entry name" value="Carbamoyltrans_HypF-like"/>
</dbReference>
<dbReference type="InterPro" id="IPR004421">
    <property type="entry name" value="Carbamoyltransferase_HypF"/>
</dbReference>
<evidence type="ECO:0000259" key="12">
    <source>
        <dbReference type="PROSITE" id="PS51160"/>
    </source>
</evidence>
<dbReference type="Pfam" id="PF17788">
    <property type="entry name" value="HypF_C"/>
    <property type="match status" value="1"/>
</dbReference>
<protein>
    <recommendedName>
        <fullName evidence="10">Carbamoyltransferase</fullName>
        <ecNumber evidence="10">6.2.-.-</ecNumber>
    </recommendedName>
</protein>
<keyword evidence="5" id="KW-0479">Metal-binding</keyword>
<evidence type="ECO:0000256" key="3">
    <source>
        <dbReference type="ARBA" id="ARBA00008097"/>
    </source>
</evidence>
<comment type="pathway">
    <text evidence="1">Protein modification; [NiFe] hydrogenase maturation.</text>
</comment>
<dbReference type="Pfam" id="PF22521">
    <property type="entry name" value="HypF_C_2"/>
    <property type="match status" value="1"/>
</dbReference>
<dbReference type="PROSITE" id="PS51160">
    <property type="entry name" value="ACYLPHOSPHATASE_3"/>
    <property type="match status" value="1"/>
</dbReference>
<dbReference type="GO" id="GO:0051604">
    <property type="term" value="P:protein maturation"/>
    <property type="evidence" value="ECO:0007669"/>
    <property type="project" value="TreeGrafter"/>
</dbReference>
<dbReference type="SUPFAM" id="SSF54975">
    <property type="entry name" value="Acylphosphatase/BLUF domain-like"/>
    <property type="match status" value="1"/>
</dbReference>
<dbReference type="InterPro" id="IPR001792">
    <property type="entry name" value="Acylphosphatase-like_dom"/>
</dbReference>
<evidence type="ECO:0000256" key="4">
    <source>
        <dbReference type="ARBA" id="ARBA00022598"/>
    </source>
</evidence>
<dbReference type="InterPro" id="IPR036046">
    <property type="entry name" value="Acylphosphatase-like_dom_sf"/>
</dbReference>
<dbReference type="PANTHER" id="PTHR42959">
    <property type="entry name" value="CARBAMOYLTRANSFERASE"/>
    <property type="match status" value="1"/>
</dbReference>
<dbReference type="Gene3D" id="3.30.420.40">
    <property type="match status" value="1"/>
</dbReference>
<dbReference type="PROSITE" id="PS00150">
    <property type="entry name" value="ACYLPHOSPHATASE_1"/>
    <property type="match status" value="1"/>
</dbReference>
<dbReference type="EMBL" id="MJAT01000039">
    <property type="protein sequence ID" value="OEH84390.1"/>
    <property type="molecule type" value="Genomic_DNA"/>
</dbReference>